<dbReference type="Proteomes" id="UP000480246">
    <property type="component" value="Unassembled WGS sequence"/>
</dbReference>
<dbReference type="EMBL" id="WEID01000034">
    <property type="protein sequence ID" value="KAB8137856.1"/>
    <property type="molecule type" value="Genomic_DNA"/>
</dbReference>
<dbReference type="RefSeq" id="WP_153402398.1">
    <property type="nucleotide sequence ID" value="NZ_ML762427.1"/>
</dbReference>
<feature type="transmembrane region" description="Helical" evidence="1">
    <location>
        <begin position="130"/>
        <end position="156"/>
    </location>
</feature>
<comment type="caution">
    <text evidence="2">The sequence shown here is derived from an EMBL/GenBank/DDBJ whole genome shotgun (WGS) entry which is preliminary data.</text>
</comment>
<sequence>MQNSGVLGGFYVLADWIYRFCIGNLIWLVFNIPIVFLLLNLLLAETMGVIFVLTGMILLLSPFIFYPATVALFSIVDKFIKKEDVRVIHDFCISYKKNYRRSMKIGAVFAAFWAVLLIDFFYLVQVGNTAFVYFFIVIGFFAFIYNLLVCSSVNYFDLPIKKLFRNVAILMFGHPILSMSLGLISVVFLYGLTQWATILLPFLTGSVIAFLSLLVFIKIYLVEKQKH</sequence>
<dbReference type="InterPro" id="IPR006938">
    <property type="entry name" value="DUF624"/>
</dbReference>
<feature type="transmembrane region" description="Helical" evidence="1">
    <location>
        <begin position="105"/>
        <end position="124"/>
    </location>
</feature>
<organism evidence="2 3">
    <name type="scientific">Gracilibacillus oryzae</name>
    <dbReference type="NCBI Taxonomy" id="1672701"/>
    <lineage>
        <taxon>Bacteria</taxon>
        <taxon>Bacillati</taxon>
        <taxon>Bacillota</taxon>
        <taxon>Bacilli</taxon>
        <taxon>Bacillales</taxon>
        <taxon>Bacillaceae</taxon>
        <taxon>Gracilibacillus</taxon>
    </lineage>
</organism>
<name>A0A7C8KUZ8_9BACI</name>
<keyword evidence="1" id="KW-1133">Transmembrane helix</keyword>
<evidence type="ECO:0000256" key="1">
    <source>
        <dbReference type="SAM" id="Phobius"/>
    </source>
</evidence>
<evidence type="ECO:0000313" key="2">
    <source>
        <dbReference type="EMBL" id="KAB8137856.1"/>
    </source>
</evidence>
<accession>A0A7C8KUZ8</accession>
<reference evidence="2 3" key="1">
    <citation type="submission" date="2019-10" db="EMBL/GenBank/DDBJ databases">
        <title>Gracilibacillus sp. nov. isolated from rice seeds.</title>
        <authorList>
            <person name="He S."/>
        </authorList>
    </citation>
    <scope>NUCLEOTIDE SEQUENCE [LARGE SCALE GENOMIC DNA]</scope>
    <source>
        <strain evidence="2 3">TD8</strain>
    </source>
</reference>
<dbReference type="Pfam" id="PF04854">
    <property type="entry name" value="DUF624"/>
    <property type="match status" value="1"/>
</dbReference>
<gene>
    <name evidence="2" type="ORF">F9U64_07575</name>
</gene>
<proteinExistence type="predicted"/>
<dbReference type="AlphaFoldDB" id="A0A7C8KUZ8"/>
<keyword evidence="3" id="KW-1185">Reference proteome</keyword>
<dbReference type="OrthoDB" id="2182676at2"/>
<protein>
    <submittedName>
        <fullName evidence="2">DUF624 domain-containing protein</fullName>
    </submittedName>
</protein>
<evidence type="ECO:0000313" key="3">
    <source>
        <dbReference type="Proteomes" id="UP000480246"/>
    </source>
</evidence>
<keyword evidence="1" id="KW-0812">Transmembrane</keyword>
<feature type="transmembrane region" description="Helical" evidence="1">
    <location>
        <begin position="21"/>
        <end position="43"/>
    </location>
</feature>
<keyword evidence="1" id="KW-0472">Membrane</keyword>
<feature type="transmembrane region" description="Helical" evidence="1">
    <location>
        <begin position="168"/>
        <end position="192"/>
    </location>
</feature>
<feature type="transmembrane region" description="Helical" evidence="1">
    <location>
        <begin position="198"/>
        <end position="221"/>
    </location>
</feature>
<feature type="transmembrane region" description="Helical" evidence="1">
    <location>
        <begin position="49"/>
        <end position="76"/>
    </location>
</feature>